<feature type="compositionally biased region" description="Basic and acidic residues" evidence="1">
    <location>
        <begin position="254"/>
        <end position="265"/>
    </location>
</feature>
<accession>A0A853ILP1</accession>
<dbReference type="EMBL" id="JACCKX010000001">
    <property type="protein sequence ID" value="NZA01192.1"/>
    <property type="molecule type" value="Genomic_DNA"/>
</dbReference>
<feature type="chain" id="PRO_5032699409" evidence="2">
    <location>
        <begin position="22"/>
        <end position="273"/>
    </location>
</feature>
<evidence type="ECO:0000256" key="2">
    <source>
        <dbReference type="SAM" id="SignalP"/>
    </source>
</evidence>
<sequence>MIKSLCLTLVLAFAVMGQAIAKDPEPPVTIVTRVLGWSPFPRDAPLPRLQVAFEDNPALAKITETYLAAQGFSIAGPDGAHDYKVALSGNFAFDRPRTKRLSVPIGKLLADERMKDTLTSLAELSTRGYADQNLASNLFLVPLGKTAVLTGLGTDLMEIISSHIGLSGAFNRLVVGDERGVCIPIPPGACDKWNHYNQRLALKAAVMDDRGGVEEVSVSISANHPRLLPAELLAEGQARIALLLLPEGFQPTSGHKDVPPPDKDALATGLPMQ</sequence>
<dbReference type="RefSeq" id="WP_180549692.1">
    <property type="nucleotide sequence ID" value="NZ_JACCKX010000001.1"/>
</dbReference>
<protein>
    <submittedName>
        <fullName evidence="3">Uncharacterized protein</fullName>
    </submittedName>
</protein>
<name>A0A853ILP1_9BURK</name>
<organism evidence="3 4">
    <name type="scientific">Ottowia beijingensis</name>
    <dbReference type="NCBI Taxonomy" id="1207057"/>
    <lineage>
        <taxon>Bacteria</taxon>
        <taxon>Pseudomonadati</taxon>
        <taxon>Pseudomonadota</taxon>
        <taxon>Betaproteobacteria</taxon>
        <taxon>Burkholderiales</taxon>
        <taxon>Comamonadaceae</taxon>
        <taxon>Ottowia</taxon>
    </lineage>
</organism>
<dbReference type="AlphaFoldDB" id="A0A853ILP1"/>
<evidence type="ECO:0000313" key="4">
    <source>
        <dbReference type="Proteomes" id="UP000589716"/>
    </source>
</evidence>
<keyword evidence="2" id="KW-0732">Signal</keyword>
<dbReference type="Proteomes" id="UP000589716">
    <property type="component" value="Unassembled WGS sequence"/>
</dbReference>
<gene>
    <name evidence="3" type="ORF">H0I39_04375</name>
</gene>
<feature type="signal peptide" evidence="2">
    <location>
        <begin position="1"/>
        <end position="21"/>
    </location>
</feature>
<reference evidence="3 4" key="1">
    <citation type="submission" date="2020-07" db="EMBL/GenBank/DDBJ databases">
        <authorList>
            <person name="Maaloum M."/>
        </authorList>
    </citation>
    <scope>NUCLEOTIDE SEQUENCE [LARGE SCALE GENOMIC DNA]</scope>
    <source>
        <strain evidence="3 4">GCS-AN-3</strain>
    </source>
</reference>
<comment type="caution">
    <text evidence="3">The sequence shown here is derived from an EMBL/GenBank/DDBJ whole genome shotgun (WGS) entry which is preliminary data.</text>
</comment>
<evidence type="ECO:0000313" key="3">
    <source>
        <dbReference type="EMBL" id="NZA01192.1"/>
    </source>
</evidence>
<evidence type="ECO:0000256" key="1">
    <source>
        <dbReference type="SAM" id="MobiDB-lite"/>
    </source>
</evidence>
<proteinExistence type="predicted"/>
<feature type="region of interest" description="Disordered" evidence="1">
    <location>
        <begin position="251"/>
        <end position="273"/>
    </location>
</feature>
<keyword evidence="4" id="KW-1185">Reference proteome</keyword>